<dbReference type="InterPro" id="IPR052624">
    <property type="entry name" value="CRIM1"/>
</dbReference>
<keyword evidence="3" id="KW-1185">Reference proteome</keyword>
<evidence type="ECO:0000313" key="2">
    <source>
        <dbReference type="EMBL" id="ETE60549.1"/>
    </source>
</evidence>
<dbReference type="SUPFAM" id="SSF57603">
    <property type="entry name" value="FnI-like domain"/>
    <property type="match status" value="4"/>
</dbReference>
<evidence type="ECO:0000313" key="3">
    <source>
        <dbReference type="Proteomes" id="UP000018936"/>
    </source>
</evidence>
<dbReference type="PROSITE" id="PS50184">
    <property type="entry name" value="VWFC_2"/>
    <property type="match status" value="2"/>
</dbReference>
<comment type="caution">
    <text evidence="2">The sequence shown here is derived from an EMBL/GenBank/DDBJ whole genome shotgun (WGS) entry which is preliminary data.</text>
</comment>
<evidence type="ECO:0000259" key="1">
    <source>
        <dbReference type="PROSITE" id="PS50184"/>
    </source>
</evidence>
<dbReference type="PANTHER" id="PTHR46439:SF1">
    <property type="entry name" value="CYSTEINE-RICH MOTOR NEURON 1 PROTEIN"/>
    <property type="match status" value="1"/>
</dbReference>
<sequence>MHLRGREVKGREEQNFNSGIMVCLQNNTVWKPDSCQECGCHGDVVLCEAVVCRDRRCNFEKEEILQISPNACCPECAKETEGFCEYEGQLREPNAEWAGSGCRTCSCANGRVTCAPKRCSALSCEDDEVEHIDSCAFDGEIIPNKKERRLSPCAKCVCRDGSLRCSTVFCPPAFCNADESLVVPAGKCCPECVQKPCFAFGTLYQEEDKVRRPGKCCEECVLSKGSCVHNGTLKYHSDMWHDTDCNFCSCDGGQGEELFHLPGKCCPECISRGAPCVYKESTKDSGEKWKEGLCRECECLDSKVNCYSRSCPTCPTGSVAIAVHGECCPQCKPGDCHPDCLTCTRAFDRCDACRESSKFLLNGRCVDSCGVGFYPDAGLCLACKEMCLTCTNKFGCTSCQASLHLKDAQCVTSCGEGFFPGPLQCT</sequence>
<dbReference type="GO" id="GO:0005886">
    <property type="term" value="C:plasma membrane"/>
    <property type="evidence" value="ECO:0007669"/>
    <property type="project" value="TreeGrafter"/>
</dbReference>
<dbReference type="PANTHER" id="PTHR46439">
    <property type="entry name" value="CYSTEINE-RICH MOTOR NEURON 1 PROTEIN"/>
    <property type="match status" value="1"/>
</dbReference>
<dbReference type="OrthoDB" id="9047850at2759"/>
<dbReference type="SMART" id="SM00214">
    <property type="entry name" value="VWC"/>
    <property type="match status" value="5"/>
</dbReference>
<dbReference type="InterPro" id="IPR006212">
    <property type="entry name" value="Furin_repeat"/>
</dbReference>
<gene>
    <name evidence="2" type="primary">Fras1</name>
    <name evidence="2" type="ORF">L345_13710</name>
</gene>
<accession>V8NE71</accession>
<organism evidence="2 3">
    <name type="scientific">Ophiophagus hannah</name>
    <name type="common">King cobra</name>
    <name type="synonym">Naja hannah</name>
    <dbReference type="NCBI Taxonomy" id="8665"/>
    <lineage>
        <taxon>Eukaryota</taxon>
        <taxon>Metazoa</taxon>
        <taxon>Chordata</taxon>
        <taxon>Craniata</taxon>
        <taxon>Vertebrata</taxon>
        <taxon>Euteleostomi</taxon>
        <taxon>Lepidosauria</taxon>
        <taxon>Squamata</taxon>
        <taxon>Bifurcata</taxon>
        <taxon>Unidentata</taxon>
        <taxon>Episquamata</taxon>
        <taxon>Toxicofera</taxon>
        <taxon>Serpentes</taxon>
        <taxon>Colubroidea</taxon>
        <taxon>Elapidae</taxon>
        <taxon>Elapinae</taxon>
        <taxon>Ophiophagus</taxon>
    </lineage>
</organism>
<feature type="domain" description="VWFC" evidence="1">
    <location>
        <begin position="274"/>
        <end position="332"/>
    </location>
</feature>
<dbReference type="SUPFAM" id="SSF57184">
    <property type="entry name" value="Growth factor receptor domain"/>
    <property type="match status" value="1"/>
</dbReference>
<feature type="non-terminal residue" evidence="2">
    <location>
        <position position="426"/>
    </location>
</feature>
<dbReference type="InterPro" id="IPR001007">
    <property type="entry name" value="VWF_dom"/>
</dbReference>
<dbReference type="Pfam" id="PF00093">
    <property type="entry name" value="VWC"/>
    <property type="match status" value="3"/>
</dbReference>
<dbReference type="Gene3D" id="2.10.220.10">
    <property type="entry name" value="Hormone Receptor, Insulin-like Growth Factor Receptor 1, Chain A, domain 2"/>
    <property type="match status" value="1"/>
</dbReference>
<dbReference type="Proteomes" id="UP000018936">
    <property type="component" value="Unassembled WGS sequence"/>
</dbReference>
<protein>
    <submittedName>
        <fullName evidence="2">Extracellular matrix protein FRAS1</fullName>
    </submittedName>
</protein>
<dbReference type="EMBL" id="AZIM01004586">
    <property type="protein sequence ID" value="ETE60549.1"/>
    <property type="molecule type" value="Genomic_DNA"/>
</dbReference>
<reference evidence="2 3" key="1">
    <citation type="journal article" date="2013" name="Proc. Natl. Acad. Sci. U.S.A.">
        <title>The king cobra genome reveals dynamic gene evolution and adaptation in the snake venom system.</title>
        <authorList>
            <person name="Vonk F.J."/>
            <person name="Casewell N.R."/>
            <person name="Henkel C.V."/>
            <person name="Heimberg A.M."/>
            <person name="Jansen H.J."/>
            <person name="McCleary R.J."/>
            <person name="Kerkkamp H.M."/>
            <person name="Vos R.A."/>
            <person name="Guerreiro I."/>
            <person name="Calvete J.J."/>
            <person name="Wuster W."/>
            <person name="Woods A.E."/>
            <person name="Logan J.M."/>
            <person name="Harrison R.A."/>
            <person name="Castoe T.A."/>
            <person name="de Koning A.P."/>
            <person name="Pollock D.D."/>
            <person name="Yandell M."/>
            <person name="Calderon D."/>
            <person name="Renjifo C."/>
            <person name="Currier R.B."/>
            <person name="Salgado D."/>
            <person name="Pla D."/>
            <person name="Sanz L."/>
            <person name="Hyder A.S."/>
            <person name="Ribeiro J.M."/>
            <person name="Arntzen J.W."/>
            <person name="van den Thillart G.E."/>
            <person name="Boetzer M."/>
            <person name="Pirovano W."/>
            <person name="Dirks R.P."/>
            <person name="Spaink H.P."/>
            <person name="Duboule D."/>
            <person name="McGlinn E."/>
            <person name="Kini R.M."/>
            <person name="Richardson M.K."/>
        </authorList>
    </citation>
    <scope>NUCLEOTIDE SEQUENCE</scope>
    <source>
        <tissue evidence="2">Blood</tissue>
    </source>
</reference>
<dbReference type="AlphaFoldDB" id="V8NE71"/>
<dbReference type="Gene3D" id="6.20.200.20">
    <property type="match status" value="2"/>
</dbReference>
<feature type="non-terminal residue" evidence="2">
    <location>
        <position position="1"/>
    </location>
</feature>
<proteinExistence type="predicted"/>
<name>V8NE71_OPHHA</name>
<dbReference type="Gene3D" id="2.10.70.10">
    <property type="entry name" value="Complement Module, domain 1"/>
    <property type="match status" value="1"/>
</dbReference>
<dbReference type="PROSITE" id="PS01208">
    <property type="entry name" value="VWFC_1"/>
    <property type="match status" value="2"/>
</dbReference>
<feature type="domain" description="VWFC" evidence="1">
    <location>
        <begin position="133"/>
        <end position="193"/>
    </location>
</feature>
<dbReference type="InterPro" id="IPR009030">
    <property type="entry name" value="Growth_fac_rcpt_cys_sf"/>
</dbReference>
<dbReference type="SMART" id="SM00261">
    <property type="entry name" value="FU"/>
    <property type="match status" value="2"/>
</dbReference>